<dbReference type="EMBL" id="JAEQNA010000016">
    <property type="protein sequence ID" value="MBL0423415.1"/>
    <property type="molecule type" value="Genomic_DNA"/>
</dbReference>
<keyword evidence="3" id="KW-0274">FAD</keyword>
<evidence type="ECO:0000256" key="3">
    <source>
        <dbReference type="ARBA" id="ARBA00022827"/>
    </source>
</evidence>
<dbReference type="SUPFAM" id="SSF54373">
    <property type="entry name" value="FAD-linked reductases, C-terminal domain"/>
    <property type="match status" value="1"/>
</dbReference>
<evidence type="ECO:0000313" key="9">
    <source>
        <dbReference type="Proteomes" id="UP000613011"/>
    </source>
</evidence>
<dbReference type="InterPro" id="IPR050493">
    <property type="entry name" value="FAD-dep_Monooxygenase_BioMet"/>
</dbReference>
<dbReference type="PRINTS" id="PR00420">
    <property type="entry name" value="RNGMNOXGNASE"/>
</dbReference>
<accession>A0A936ZTM5</accession>
<dbReference type="Pfam" id="PF01494">
    <property type="entry name" value="FAD_binding_3"/>
    <property type="match status" value="1"/>
</dbReference>
<keyword evidence="6" id="KW-1133">Transmembrane helix</keyword>
<evidence type="ECO:0000256" key="5">
    <source>
        <dbReference type="ARBA" id="ARBA00023033"/>
    </source>
</evidence>
<keyword evidence="9" id="KW-1185">Reference proteome</keyword>
<keyword evidence="6" id="KW-0472">Membrane</keyword>
<keyword evidence="5 8" id="KW-0503">Monooxygenase</keyword>
<evidence type="ECO:0000256" key="4">
    <source>
        <dbReference type="ARBA" id="ARBA00023002"/>
    </source>
</evidence>
<reference evidence="8" key="1">
    <citation type="submission" date="2021-01" db="EMBL/GenBank/DDBJ databases">
        <title>Ramlibacter sp. strain AW1 16S ribosomal RNA gene Genome sequencing and assembly.</title>
        <authorList>
            <person name="Kang M."/>
        </authorList>
    </citation>
    <scope>NUCLEOTIDE SEQUENCE</scope>
    <source>
        <strain evidence="8">AW1</strain>
    </source>
</reference>
<dbReference type="Gene3D" id="3.50.50.60">
    <property type="entry name" value="FAD/NAD(P)-binding domain"/>
    <property type="match status" value="1"/>
</dbReference>
<dbReference type="SUPFAM" id="SSF51905">
    <property type="entry name" value="FAD/NAD(P)-binding domain"/>
    <property type="match status" value="1"/>
</dbReference>
<dbReference type="PANTHER" id="PTHR13789">
    <property type="entry name" value="MONOOXYGENASE"/>
    <property type="match status" value="1"/>
</dbReference>
<protein>
    <submittedName>
        <fullName evidence="8">FAD-dependent monooxygenase</fullName>
    </submittedName>
</protein>
<comment type="cofactor">
    <cofactor evidence="1">
        <name>FAD</name>
        <dbReference type="ChEBI" id="CHEBI:57692"/>
    </cofactor>
</comment>
<dbReference type="AlphaFoldDB" id="A0A936ZTM5"/>
<evidence type="ECO:0000259" key="7">
    <source>
        <dbReference type="Pfam" id="PF01494"/>
    </source>
</evidence>
<organism evidence="8 9">
    <name type="scientific">Ramlibacter aurantiacus</name>
    <dbReference type="NCBI Taxonomy" id="2801330"/>
    <lineage>
        <taxon>Bacteria</taxon>
        <taxon>Pseudomonadati</taxon>
        <taxon>Pseudomonadota</taxon>
        <taxon>Betaproteobacteria</taxon>
        <taxon>Burkholderiales</taxon>
        <taxon>Comamonadaceae</taxon>
        <taxon>Ramlibacter</taxon>
    </lineage>
</organism>
<name>A0A936ZTM5_9BURK</name>
<gene>
    <name evidence="8" type="ORF">JI739_23970</name>
</gene>
<keyword evidence="2" id="KW-0285">Flavoprotein</keyword>
<dbReference type="PANTHER" id="PTHR13789:SF318">
    <property type="entry name" value="GERANYLGERANYL DIPHOSPHATE REDUCTASE"/>
    <property type="match status" value="1"/>
</dbReference>
<proteinExistence type="predicted"/>
<sequence length="399" mass="44333">MLADRSALPVLVVGGGVGGVCTALALGRQGRRVRLLEQANQIGAIGYGVQIGPNVLPMLERLGLAQAVLAKAYLPSEILLYELNTGEKLIEIPLRTPQFGRRYANSPYMAIHRVDFHELLLAACRAHPNIDLNQSTTVVAYRNAYDSVTAVTEDGRAIEGCALIAADGLRSRLRAQMHPQDKPRETGYVAHRTILPMERAPEPARRRNGVTMWTGPGFHVIYYPLRDRSELNVVVVVKLAPEMGSGGEAHREYLTRIMRCAQPEARDVIAAVNLARSWTISDRNPVRRWADGRVVLLGDAAHATLQSLAQGAGMAIEDAVCLAELLRQVDGDEYPAAFQRFESMRLRRTARVQLESRALWEMFHCADIDAEVRTAAYRARSKEDFYRCLDWLWTAITPA</sequence>
<keyword evidence="6" id="KW-0812">Transmembrane</keyword>
<dbReference type="GO" id="GO:0004497">
    <property type="term" value="F:monooxygenase activity"/>
    <property type="evidence" value="ECO:0007669"/>
    <property type="project" value="UniProtKB-KW"/>
</dbReference>
<comment type="caution">
    <text evidence="8">The sequence shown here is derived from an EMBL/GenBank/DDBJ whole genome shotgun (WGS) entry which is preliminary data.</text>
</comment>
<dbReference type="InterPro" id="IPR036188">
    <property type="entry name" value="FAD/NAD-bd_sf"/>
</dbReference>
<evidence type="ECO:0000256" key="1">
    <source>
        <dbReference type="ARBA" id="ARBA00001974"/>
    </source>
</evidence>
<keyword evidence="4" id="KW-0560">Oxidoreductase</keyword>
<feature type="transmembrane region" description="Helical" evidence="6">
    <location>
        <begin position="6"/>
        <end position="26"/>
    </location>
</feature>
<feature type="domain" description="FAD-binding" evidence="7">
    <location>
        <begin position="9"/>
        <end position="351"/>
    </location>
</feature>
<dbReference type="InterPro" id="IPR002938">
    <property type="entry name" value="FAD-bd"/>
</dbReference>
<dbReference type="Proteomes" id="UP000613011">
    <property type="component" value="Unassembled WGS sequence"/>
</dbReference>
<evidence type="ECO:0000313" key="8">
    <source>
        <dbReference type="EMBL" id="MBL0423415.1"/>
    </source>
</evidence>
<evidence type="ECO:0000256" key="2">
    <source>
        <dbReference type="ARBA" id="ARBA00022630"/>
    </source>
</evidence>
<dbReference type="RefSeq" id="WP_201686552.1">
    <property type="nucleotide sequence ID" value="NZ_JAEQNA010000016.1"/>
</dbReference>
<evidence type="ECO:0000256" key="6">
    <source>
        <dbReference type="SAM" id="Phobius"/>
    </source>
</evidence>
<dbReference type="GO" id="GO:0071949">
    <property type="term" value="F:FAD binding"/>
    <property type="evidence" value="ECO:0007669"/>
    <property type="project" value="InterPro"/>
</dbReference>